<accession>A0A248LMJ7</accession>
<protein>
    <submittedName>
        <fullName evidence="1">Uncharacterized protein</fullName>
    </submittedName>
</protein>
<reference evidence="2" key="1">
    <citation type="submission" date="2017-06" db="EMBL/GenBank/DDBJ databases">
        <title>Whole genome sequence of Laribacter hongkongensis LHGZ1.</title>
        <authorList>
            <person name="Chen D."/>
            <person name="Wu H."/>
            <person name="Chen J."/>
        </authorList>
    </citation>
    <scope>NUCLEOTIDE SEQUENCE [LARGE SCALE GENOMIC DNA]</scope>
    <source>
        <strain evidence="2">LHGZ1</strain>
    </source>
</reference>
<proteinExistence type="predicted"/>
<dbReference type="AlphaFoldDB" id="A0A248LMJ7"/>
<name>A0A248LMJ7_9NEIS</name>
<gene>
    <name evidence="1" type="ORF">LHGZ1_3127</name>
</gene>
<sequence>MQRESFIEMVLIKKKPWPALLTHRKLHTSFKLRILTYHLAPWLAWPLFQLKILKYKLKNALPKKN</sequence>
<evidence type="ECO:0000313" key="1">
    <source>
        <dbReference type="EMBL" id="ASJ25958.1"/>
    </source>
</evidence>
<dbReference type="Proteomes" id="UP000197424">
    <property type="component" value="Chromosome"/>
</dbReference>
<organism evidence="1 2">
    <name type="scientific">Laribacter hongkongensis</name>
    <dbReference type="NCBI Taxonomy" id="168471"/>
    <lineage>
        <taxon>Bacteria</taxon>
        <taxon>Pseudomonadati</taxon>
        <taxon>Pseudomonadota</taxon>
        <taxon>Betaproteobacteria</taxon>
        <taxon>Neisseriales</taxon>
        <taxon>Aquaspirillaceae</taxon>
        <taxon>Laribacter</taxon>
    </lineage>
</organism>
<evidence type="ECO:0000313" key="2">
    <source>
        <dbReference type="Proteomes" id="UP000197424"/>
    </source>
</evidence>
<dbReference type="EMBL" id="CP022115">
    <property type="protein sequence ID" value="ASJ25958.1"/>
    <property type="molecule type" value="Genomic_DNA"/>
</dbReference>